<keyword evidence="2" id="KW-1185">Reference proteome</keyword>
<sequence>MLVMFYRYSPGELSAKLPYAWDDYCVLWVTRSGKVAQYQREDGVEVTDIVWSGEEAVFERIVKATGWGVLQFPQFPPIPKVVAMQTLMSRDDPFFVEFLRKRALRGNSGQ</sequence>
<dbReference type="AlphaFoldDB" id="A0A3N4HZM0"/>
<reference evidence="1 2" key="1">
    <citation type="journal article" date="2018" name="Nat. Ecol. Evol.">
        <title>Pezizomycetes genomes reveal the molecular basis of ectomycorrhizal truffle lifestyle.</title>
        <authorList>
            <person name="Murat C."/>
            <person name="Payen T."/>
            <person name="Noel B."/>
            <person name="Kuo A."/>
            <person name="Morin E."/>
            <person name="Chen J."/>
            <person name="Kohler A."/>
            <person name="Krizsan K."/>
            <person name="Balestrini R."/>
            <person name="Da Silva C."/>
            <person name="Montanini B."/>
            <person name="Hainaut M."/>
            <person name="Levati E."/>
            <person name="Barry K.W."/>
            <person name="Belfiori B."/>
            <person name="Cichocki N."/>
            <person name="Clum A."/>
            <person name="Dockter R.B."/>
            <person name="Fauchery L."/>
            <person name="Guy J."/>
            <person name="Iotti M."/>
            <person name="Le Tacon F."/>
            <person name="Lindquist E.A."/>
            <person name="Lipzen A."/>
            <person name="Malagnac F."/>
            <person name="Mello A."/>
            <person name="Molinier V."/>
            <person name="Miyauchi S."/>
            <person name="Poulain J."/>
            <person name="Riccioni C."/>
            <person name="Rubini A."/>
            <person name="Sitrit Y."/>
            <person name="Splivallo R."/>
            <person name="Traeger S."/>
            <person name="Wang M."/>
            <person name="Zifcakova L."/>
            <person name="Wipf D."/>
            <person name="Zambonelli A."/>
            <person name="Paolocci F."/>
            <person name="Nowrousian M."/>
            <person name="Ottonello S."/>
            <person name="Baldrian P."/>
            <person name="Spatafora J.W."/>
            <person name="Henrissat B."/>
            <person name="Nagy L.G."/>
            <person name="Aury J.M."/>
            <person name="Wincker P."/>
            <person name="Grigoriev I.V."/>
            <person name="Bonfante P."/>
            <person name="Martin F.M."/>
        </authorList>
    </citation>
    <scope>NUCLEOTIDE SEQUENCE [LARGE SCALE GENOMIC DNA]</scope>
    <source>
        <strain evidence="1 2">RN42</strain>
    </source>
</reference>
<dbReference type="EMBL" id="ML119702">
    <property type="protein sequence ID" value="RPA79129.1"/>
    <property type="molecule type" value="Genomic_DNA"/>
</dbReference>
<gene>
    <name evidence="1" type="ORF">BJ508DRAFT_416075</name>
</gene>
<proteinExistence type="predicted"/>
<accession>A0A3N4HZM0</accession>
<organism evidence="1 2">
    <name type="scientific">Ascobolus immersus RN42</name>
    <dbReference type="NCBI Taxonomy" id="1160509"/>
    <lineage>
        <taxon>Eukaryota</taxon>
        <taxon>Fungi</taxon>
        <taxon>Dikarya</taxon>
        <taxon>Ascomycota</taxon>
        <taxon>Pezizomycotina</taxon>
        <taxon>Pezizomycetes</taxon>
        <taxon>Pezizales</taxon>
        <taxon>Ascobolaceae</taxon>
        <taxon>Ascobolus</taxon>
    </lineage>
</organism>
<name>A0A3N4HZM0_ASCIM</name>
<evidence type="ECO:0000313" key="1">
    <source>
        <dbReference type="EMBL" id="RPA79129.1"/>
    </source>
</evidence>
<evidence type="ECO:0000313" key="2">
    <source>
        <dbReference type="Proteomes" id="UP000275078"/>
    </source>
</evidence>
<dbReference type="Proteomes" id="UP000275078">
    <property type="component" value="Unassembled WGS sequence"/>
</dbReference>
<protein>
    <submittedName>
        <fullName evidence="1">Uncharacterized protein</fullName>
    </submittedName>
</protein>